<keyword evidence="3" id="KW-1185">Reference proteome</keyword>
<dbReference type="EMBL" id="KB030715">
    <property type="protein sequence ID" value="ELK10710.1"/>
    <property type="molecule type" value="Genomic_DNA"/>
</dbReference>
<feature type="compositionally biased region" description="Polar residues" evidence="1">
    <location>
        <begin position="24"/>
        <end position="38"/>
    </location>
</feature>
<evidence type="ECO:0000313" key="2">
    <source>
        <dbReference type="EMBL" id="ELK10710.1"/>
    </source>
</evidence>
<proteinExistence type="predicted"/>
<organism evidence="2 3">
    <name type="scientific">Pteropus alecto</name>
    <name type="common">Black flying fox</name>
    <dbReference type="NCBI Taxonomy" id="9402"/>
    <lineage>
        <taxon>Eukaryota</taxon>
        <taxon>Metazoa</taxon>
        <taxon>Chordata</taxon>
        <taxon>Craniata</taxon>
        <taxon>Vertebrata</taxon>
        <taxon>Euteleostomi</taxon>
        <taxon>Mammalia</taxon>
        <taxon>Eutheria</taxon>
        <taxon>Laurasiatheria</taxon>
        <taxon>Chiroptera</taxon>
        <taxon>Yinpterochiroptera</taxon>
        <taxon>Pteropodoidea</taxon>
        <taxon>Pteropodidae</taxon>
        <taxon>Pteropodinae</taxon>
        <taxon>Pteropus</taxon>
    </lineage>
</organism>
<name>L5KGK2_PTEAL</name>
<sequence>MDQLGFSAHTGLPHYPLLVKLQVTPQTGPGLPSSGTPDHSSDEPPPRQELNWVKPFWLAWDLAFGMWPTKGASGILSSSACS</sequence>
<protein>
    <submittedName>
        <fullName evidence="2">Uncharacterized protein</fullName>
    </submittedName>
</protein>
<accession>L5KGK2</accession>
<reference evidence="3" key="1">
    <citation type="journal article" date="2013" name="Science">
        <title>Comparative analysis of bat genomes provides insight into the evolution of flight and immunity.</title>
        <authorList>
            <person name="Zhang G."/>
            <person name="Cowled C."/>
            <person name="Shi Z."/>
            <person name="Huang Z."/>
            <person name="Bishop-Lilly K.A."/>
            <person name="Fang X."/>
            <person name="Wynne J.W."/>
            <person name="Xiong Z."/>
            <person name="Baker M.L."/>
            <person name="Zhao W."/>
            <person name="Tachedjian M."/>
            <person name="Zhu Y."/>
            <person name="Zhou P."/>
            <person name="Jiang X."/>
            <person name="Ng J."/>
            <person name="Yang L."/>
            <person name="Wu L."/>
            <person name="Xiao J."/>
            <person name="Feng Y."/>
            <person name="Chen Y."/>
            <person name="Sun X."/>
            <person name="Zhang Y."/>
            <person name="Marsh G.A."/>
            <person name="Crameri G."/>
            <person name="Broder C.C."/>
            <person name="Frey K.G."/>
            <person name="Wang L.F."/>
            <person name="Wang J."/>
        </authorList>
    </citation>
    <scope>NUCLEOTIDE SEQUENCE [LARGE SCALE GENOMIC DNA]</scope>
</reference>
<dbReference type="AlphaFoldDB" id="L5KGK2"/>
<gene>
    <name evidence="2" type="ORF">PAL_GLEAN10011609</name>
</gene>
<feature type="region of interest" description="Disordered" evidence="1">
    <location>
        <begin position="24"/>
        <end position="48"/>
    </location>
</feature>
<dbReference type="InParanoid" id="L5KGK2"/>
<evidence type="ECO:0000313" key="3">
    <source>
        <dbReference type="Proteomes" id="UP000010552"/>
    </source>
</evidence>
<dbReference type="Proteomes" id="UP000010552">
    <property type="component" value="Unassembled WGS sequence"/>
</dbReference>
<evidence type="ECO:0000256" key="1">
    <source>
        <dbReference type="SAM" id="MobiDB-lite"/>
    </source>
</evidence>